<evidence type="ECO:0000256" key="1">
    <source>
        <dbReference type="SAM" id="MobiDB-lite"/>
    </source>
</evidence>
<keyword evidence="2" id="KW-1133">Transmembrane helix</keyword>
<protein>
    <recommendedName>
        <fullName evidence="5">VWFA domain-containing protein</fullName>
    </recommendedName>
</protein>
<evidence type="ECO:0008006" key="5">
    <source>
        <dbReference type="Google" id="ProtNLM"/>
    </source>
</evidence>
<dbReference type="InterPro" id="IPR036465">
    <property type="entry name" value="vWFA_dom_sf"/>
</dbReference>
<feature type="region of interest" description="Disordered" evidence="1">
    <location>
        <begin position="380"/>
        <end position="480"/>
    </location>
</feature>
<accession>A0ABQ4BD07</accession>
<organism evidence="3 4">
    <name type="scientific">Actinoplanes palleronii</name>
    <dbReference type="NCBI Taxonomy" id="113570"/>
    <lineage>
        <taxon>Bacteria</taxon>
        <taxon>Bacillati</taxon>
        <taxon>Actinomycetota</taxon>
        <taxon>Actinomycetes</taxon>
        <taxon>Micromonosporales</taxon>
        <taxon>Micromonosporaceae</taxon>
        <taxon>Actinoplanes</taxon>
    </lineage>
</organism>
<sequence>MSSRSPTWRERVAALVAAVLLVPPVPGGLLVPPVSAVLLVPPVLGGLLVPPVSAVLLVPPVPGGEVAPLPIDAVLGGAGETTLVVDVGAAASGARTVTVTSDDVPQKARLLPVVSPELTVSMVVDASAEGADALPGWLSAAARFSLAAPARTRSVVIADRRPAAVIAGPVRGPSGVVRALGTVRAAGERDTEAALTLATRQFPGATAGRRVVLLYTTAAGIAGLSAPRLADRFRAAGILLVVVGTTDPDRYWSSAAAATGGFFAPAEEPAVVSALDQVETTLSGRCLVRFATPARLPARIVVRVTAGGLVLSGETTLGQPVPEAGVRRYRLLGGAVAVLLVLPLILLVLHRRRSRRRPVAPDTPYAVLLGGPALPIVRAPLESGSLPGSVPDPEPARPSDPDSASMSGMARSSGPDSVSLPGVARSSGPPSASPPGPEGADSEAGARSAAAGRSPDPRAAGTMRPLAHGRAAVPDSTSDE</sequence>
<dbReference type="Proteomes" id="UP000624709">
    <property type="component" value="Unassembled WGS sequence"/>
</dbReference>
<feature type="compositionally biased region" description="Low complexity" evidence="1">
    <location>
        <begin position="403"/>
        <end position="414"/>
    </location>
</feature>
<dbReference type="Gene3D" id="3.40.50.410">
    <property type="entry name" value="von Willebrand factor, type A domain"/>
    <property type="match status" value="1"/>
</dbReference>
<comment type="caution">
    <text evidence="3">The sequence shown here is derived from an EMBL/GenBank/DDBJ whole genome shotgun (WGS) entry which is preliminary data.</text>
</comment>
<gene>
    <name evidence="3" type="ORF">Apa02nite_046710</name>
</gene>
<keyword evidence="4" id="KW-1185">Reference proteome</keyword>
<keyword evidence="2" id="KW-0472">Membrane</keyword>
<feature type="compositionally biased region" description="Low complexity" evidence="1">
    <location>
        <begin position="421"/>
        <end position="430"/>
    </location>
</feature>
<keyword evidence="2" id="KW-0812">Transmembrane</keyword>
<proteinExistence type="predicted"/>
<dbReference type="SUPFAM" id="SSF53300">
    <property type="entry name" value="vWA-like"/>
    <property type="match status" value="1"/>
</dbReference>
<feature type="transmembrane region" description="Helical" evidence="2">
    <location>
        <begin position="329"/>
        <end position="349"/>
    </location>
</feature>
<feature type="compositionally biased region" description="Low complexity" evidence="1">
    <location>
        <begin position="438"/>
        <end position="461"/>
    </location>
</feature>
<evidence type="ECO:0000256" key="2">
    <source>
        <dbReference type="SAM" id="Phobius"/>
    </source>
</evidence>
<evidence type="ECO:0000313" key="4">
    <source>
        <dbReference type="Proteomes" id="UP000624709"/>
    </source>
</evidence>
<dbReference type="EMBL" id="BOMS01000069">
    <property type="protein sequence ID" value="GIE68563.1"/>
    <property type="molecule type" value="Genomic_DNA"/>
</dbReference>
<evidence type="ECO:0000313" key="3">
    <source>
        <dbReference type="EMBL" id="GIE68563.1"/>
    </source>
</evidence>
<reference evidence="3 4" key="1">
    <citation type="submission" date="2021-01" db="EMBL/GenBank/DDBJ databases">
        <title>Whole genome shotgun sequence of Actinoplanes palleronii NBRC 14916.</title>
        <authorList>
            <person name="Komaki H."/>
            <person name="Tamura T."/>
        </authorList>
    </citation>
    <scope>NUCLEOTIDE SEQUENCE [LARGE SCALE GENOMIC DNA]</scope>
    <source>
        <strain evidence="3 4">NBRC 14916</strain>
    </source>
</reference>
<name>A0ABQ4BD07_9ACTN</name>